<name>A0A2U1M6I7_ARTAN</name>
<dbReference type="InterPro" id="IPR057207">
    <property type="entry name" value="FBXL15_LRR"/>
</dbReference>
<dbReference type="Pfam" id="PF25372">
    <property type="entry name" value="DUF7885"/>
    <property type="match status" value="1"/>
</dbReference>
<keyword evidence="3" id="KW-1185">Reference proteome</keyword>
<protein>
    <submittedName>
        <fullName evidence="2">Leucine-rich repeat, cysteine-containing subtype</fullName>
    </submittedName>
</protein>
<dbReference type="Proteomes" id="UP000245207">
    <property type="component" value="Unassembled WGS sequence"/>
</dbReference>
<proteinExistence type="predicted"/>
<evidence type="ECO:0000313" key="2">
    <source>
        <dbReference type="EMBL" id="PWA56883.1"/>
    </source>
</evidence>
<accession>A0A2U1M6I7</accession>
<dbReference type="SUPFAM" id="SSF52047">
    <property type="entry name" value="RNI-like"/>
    <property type="match status" value="1"/>
</dbReference>
<dbReference type="SMART" id="SM00367">
    <property type="entry name" value="LRR_CC"/>
    <property type="match status" value="3"/>
</dbReference>
<dbReference type="InterPro" id="IPR032675">
    <property type="entry name" value="LRR_dom_sf"/>
</dbReference>
<sequence>MERLGNDLLFTIFTHIHNPKDQVSFAQVSKQFLKVACHHLIKLHISFPDFLYDVLPESPNLISFTCSKPLSNTHMNLLAQSCPKLKYLNLGLDQSWGSKIRSHLYGQSDFDDDGLCSIANSCSNLRLVDLRKRLNVGDVAIITLVRSSKCLKVLDLWGCVNVTNKSLQAIGESNLQGLSLQGCHLITDLGLKYLVNGNVRNHLIEIVVAECNGITDAGIIDLKKMKCKDFVIRSKEITQSILEGFGNSFLFLNNLTFRHG</sequence>
<dbReference type="GO" id="GO:0031146">
    <property type="term" value="P:SCF-dependent proteasomal ubiquitin-dependent protein catabolic process"/>
    <property type="evidence" value="ECO:0007669"/>
    <property type="project" value="TreeGrafter"/>
</dbReference>
<organism evidence="2 3">
    <name type="scientific">Artemisia annua</name>
    <name type="common">Sweet wormwood</name>
    <dbReference type="NCBI Taxonomy" id="35608"/>
    <lineage>
        <taxon>Eukaryota</taxon>
        <taxon>Viridiplantae</taxon>
        <taxon>Streptophyta</taxon>
        <taxon>Embryophyta</taxon>
        <taxon>Tracheophyta</taxon>
        <taxon>Spermatophyta</taxon>
        <taxon>Magnoliopsida</taxon>
        <taxon>eudicotyledons</taxon>
        <taxon>Gunneridae</taxon>
        <taxon>Pentapetalae</taxon>
        <taxon>asterids</taxon>
        <taxon>campanulids</taxon>
        <taxon>Asterales</taxon>
        <taxon>Asteraceae</taxon>
        <taxon>Asteroideae</taxon>
        <taxon>Anthemideae</taxon>
        <taxon>Artemisiinae</taxon>
        <taxon>Artemisia</taxon>
    </lineage>
</organism>
<dbReference type="AlphaFoldDB" id="A0A2U1M6I7"/>
<evidence type="ECO:0000313" key="3">
    <source>
        <dbReference type="Proteomes" id="UP000245207"/>
    </source>
</evidence>
<dbReference type="OrthoDB" id="1732239at2759"/>
<dbReference type="InterPro" id="IPR006553">
    <property type="entry name" value="Leu-rich_rpt_Cys-con_subtyp"/>
</dbReference>
<comment type="caution">
    <text evidence="2">The sequence shown here is derived from an EMBL/GenBank/DDBJ whole genome shotgun (WGS) entry which is preliminary data.</text>
</comment>
<dbReference type="PANTHER" id="PTHR13318">
    <property type="entry name" value="PARTNER OF PAIRED, ISOFORM B-RELATED"/>
    <property type="match status" value="1"/>
</dbReference>
<dbReference type="GO" id="GO:0019005">
    <property type="term" value="C:SCF ubiquitin ligase complex"/>
    <property type="evidence" value="ECO:0007669"/>
    <property type="project" value="TreeGrafter"/>
</dbReference>
<evidence type="ECO:0000259" key="1">
    <source>
        <dbReference type="Pfam" id="PF25372"/>
    </source>
</evidence>
<dbReference type="EMBL" id="PKPP01006325">
    <property type="protein sequence ID" value="PWA56883.1"/>
    <property type="molecule type" value="Genomic_DNA"/>
</dbReference>
<reference evidence="2 3" key="1">
    <citation type="journal article" date="2018" name="Mol. Plant">
        <title>The genome of Artemisia annua provides insight into the evolution of Asteraceae family and artemisinin biosynthesis.</title>
        <authorList>
            <person name="Shen Q."/>
            <person name="Zhang L."/>
            <person name="Liao Z."/>
            <person name="Wang S."/>
            <person name="Yan T."/>
            <person name="Shi P."/>
            <person name="Liu M."/>
            <person name="Fu X."/>
            <person name="Pan Q."/>
            <person name="Wang Y."/>
            <person name="Lv Z."/>
            <person name="Lu X."/>
            <person name="Zhang F."/>
            <person name="Jiang W."/>
            <person name="Ma Y."/>
            <person name="Chen M."/>
            <person name="Hao X."/>
            <person name="Li L."/>
            <person name="Tang Y."/>
            <person name="Lv G."/>
            <person name="Zhou Y."/>
            <person name="Sun X."/>
            <person name="Brodelius P.E."/>
            <person name="Rose J.K.C."/>
            <person name="Tang K."/>
        </authorList>
    </citation>
    <scope>NUCLEOTIDE SEQUENCE [LARGE SCALE GENOMIC DNA]</scope>
    <source>
        <strain evidence="3">cv. Huhao1</strain>
        <tissue evidence="2">Leaf</tissue>
    </source>
</reference>
<gene>
    <name evidence="2" type="ORF">CTI12_AA411930</name>
</gene>
<dbReference type="Gene3D" id="3.80.10.10">
    <property type="entry name" value="Ribonuclease Inhibitor"/>
    <property type="match status" value="1"/>
</dbReference>
<feature type="domain" description="F-box/LRR-repeat protein 15-like leucin rich repeat" evidence="1">
    <location>
        <begin position="120"/>
        <end position="230"/>
    </location>
</feature>